<dbReference type="InterPro" id="IPR013154">
    <property type="entry name" value="ADH-like_N"/>
</dbReference>
<proteinExistence type="predicted"/>
<keyword evidence="2" id="KW-0560">Oxidoreductase</keyword>
<dbReference type="GO" id="GO:0008270">
    <property type="term" value="F:zinc ion binding"/>
    <property type="evidence" value="ECO:0007669"/>
    <property type="project" value="InterPro"/>
</dbReference>
<dbReference type="InterPro" id="IPR011032">
    <property type="entry name" value="GroES-like_sf"/>
</dbReference>
<dbReference type="OrthoDB" id="48317at2759"/>
<reference evidence="7" key="1">
    <citation type="journal article" date="2016" name="Proc. Natl. Acad. Sci. U.S.A.">
        <title>Comparative genomics of biotechnologically important yeasts.</title>
        <authorList>
            <person name="Riley R."/>
            <person name="Haridas S."/>
            <person name="Wolfe K.H."/>
            <person name="Lopes M.R."/>
            <person name="Hittinger C.T."/>
            <person name="Goeker M."/>
            <person name="Salamov A.A."/>
            <person name="Wisecaver J.H."/>
            <person name="Long T.M."/>
            <person name="Calvey C.H."/>
            <person name="Aerts A.L."/>
            <person name="Barry K.W."/>
            <person name="Choi C."/>
            <person name="Clum A."/>
            <person name="Coughlan A.Y."/>
            <person name="Deshpande S."/>
            <person name="Douglass A.P."/>
            <person name="Hanson S.J."/>
            <person name="Klenk H.-P."/>
            <person name="LaButti K.M."/>
            <person name="Lapidus A."/>
            <person name="Lindquist E.A."/>
            <person name="Lipzen A.M."/>
            <person name="Meier-Kolthoff J.P."/>
            <person name="Ohm R.A."/>
            <person name="Otillar R.P."/>
            <person name="Pangilinan J.L."/>
            <person name="Peng Y."/>
            <person name="Rokas A."/>
            <person name="Rosa C.A."/>
            <person name="Scheuner C."/>
            <person name="Sibirny A.A."/>
            <person name="Slot J.C."/>
            <person name="Stielow J.B."/>
            <person name="Sun H."/>
            <person name="Kurtzman C.P."/>
            <person name="Blackwell M."/>
            <person name="Grigoriev I.V."/>
            <person name="Jeffries T.W."/>
        </authorList>
    </citation>
    <scope>NUCLEOTIDE SEQUENCE [LARGE SCALE GENOMIC DNA]</scope>
    <source>
        <strain evidence="7">NRRL Y-1626</strain>
    </source>
</reference>
<dbReference type="Gene3D" id="3.40.50.720">
    <property type="entry name" value="NAD(P)-binding Rossmann-like Domain"/>
    <property type="match status" value="1"/>
</dbReference>
<dbReference type="CDD" id="cd05286">
    <property type="entry name" value="QOR2"/>
    <property type="match status" value="1"/>
</dbReference>
<dbReference type="Proteomes" id="UP000092321">
    <property type="component" value="Unassembled WGS sequence"/>
</dbReference>
<keyword evidence="1" id="KW-0521">NADP</keyword>
<evidence type="ECO:0000313" key="7">
    <source>
        <dbReference type="Proteomes" id="UP000092321"/>
    </source>
</evidence>
<gene>
    <name evidence="6" type="ORF">HANVADRAFT_52226</name>
</gene>
<dbReference type="Gene3D" id="3.90.180.10">
    <property type="entry name" value="Medium-chain alcohol dehydrogenases, catalytic domain"/>
    <property type="match status" value="1"/>
</dbReference>
<evidence type="ECO:0000256" key="4">
    <source>
        <dbReference type="ARBA" id="ARBA00070796"/>
    </source>
</evidence>
<evidence type="ECO:0000313" key="6">
    <source>
        <dbReference type="EMBL" id="OBA27473.1"/>
    </source>
</evidence>
<dbReference type="GO" id="GO:0003960">
    <property type="term" value="F:quinone reductase (NADPH) activity"/>
    <property type="evidence" value="ECO:0007669"/>
    <property type="project" value="InterPro"/>
</dbReference>
<feature type="domain" description="Enoyl reductase (ER)" evidence="5">
    <location>
        <begin position="52"/>
        <end position="369"/>
    </location>
</feature>
<dbReference type="FunFam" id="3.40.50.720:FF:000053">
    <property type="entry name" value="Quinone oxidoreductase 1"/>
    <property type="match status" value="1"/>
</dbReference>
<evidence type="ECO:0000256" key="3">
    <source>
        <dbReference type="ARBA" id="ARBA00043088"/>
    </source>
</evidence>
<name>A0A1B7TFG1_9ASCO</name>
<dbReference type="PANTHER" id="PTHR48106:SF13">
    <property type="entry name" value="QUINONE OXIDOREDUCTASE-RELATED"/>
    <property type="match status" value="1"/>
</dbReference>
<evidence type="ECO:0000256" key="2">
    <source>
        <dbReference type="ARBA" id="ARBA00023002"/>
    </source>
</evidence>
<dbReference type="InterPro" id="IPR036291">
    <property type="entry name" value="NAD(P)-bd_dom_sf"/>
</dbReference>
<dbReference type="PANTHER" id="PTHR48106">
    <property type="entry name" value="QUINONE OXIDOREDUCTASE PIG3-RELATED"/>
    <property type="match status" value="1"/>
</dbReference>
<dbReference type="PROSITE" id="PS01162">
    <property type="entry name" value="QOR_ZETA_CRYSTAL"/>
    <property type="match status" value="1"/>
</dbReference>
<dbReference type="Pfam" id="PF08240">
    <property type="entry name" value="ADH_N"/>
    <property type="match status" value="1"/>
</dbReference>
<dbReference type="InterPro" id="IPR002364">
    <property type="entry name" value="Quin_OxRdtase/zeta-crystal_CS"/>
</dbReference>
<dbReference type="InterPro" id="IPR047618">
    <property type="entry name" value="QOR-like"/>
</dbReference>
<evidence type="ECO:0000259" key="5">
    <source>
        <dbReference type="SMART" id="SM00829"/>
    </source>
</evidence>
<dbReference type="SMART" id="SM00829">
    <property type="entry name" value="PKS_ER"/>
    <property type="match status" value="1"/>
</dbReference>
<dbReference type="InterPro" id="IPR013149">
    <property type="entry name" value="ADH-like_C"/>
</dbReference>
<accession>A0A1B7TFG1</accession>
<keyword evidence="7" id="KW-1185">Reference proteome</keyword>
<dbReference type="SUPFAM" id="SSF51735">
    <property type="entry name" value="NAD(P)-binding Rossmann-fold domains"/>
    <property type="match status" value="1"/>
</dbReference>
<dbReference type="AlphaFoldDB" id="A0A1B7TFG1"/>
<organism evidence="6 7">
    <name type="scientific">Hanseniaspora valbyensis NRRL Y-1626</name>
    <dbReference type="NCBI Taxonomy" id="766949"/>
    <lineage>
        <taxon>Eukaryota</taxon>
        <taxon>Fungi</taxon>
        <taxon>Dikarya</taxon>
        <taxon>Ascomycota</taxon>
        <taxon>Saccharomycotina</taxon>
        <taxon>Saccharomycetes</taxon>
        <taxon>Saccharomycodales</taxon>
        <taxon>Saccharomycodaceae</taxon>
        <taxon>Hanseniaspora</taxon>
    </lineage>
</organism>
<dbReference type="Pfam" id="PF00107">
    <property type="entry name" value="ADH_zinc_N"/>
    <property type="match status" value="1"/>
</dbReference>
<evidence type="ECO:0000256" key="1">
    <source>
        <dbReference type="ARBA" id="ARBA00022857"/>
    </source>
</evidence>
<dbReference type="GO" id="GO:0005829">
    <property type="term" value="C:cytosol"/>
    <property type="evidence" value="ECO:0007669"/>
    <property type="project" value="TreeGrafter"/>
</dbReference>
<dbReference type="EMBL" id="LXPE01000008">
    <property type="protein sequence ID" value="OBA27473.1"/>
    <property type="molecule type" value="Genomic_DNA"/>
</dbReference>
<dbReference type="SUPFAM" id="SSF50129">
    <property type="entry name" value="GroES-like"/>
    <property type="match status" value="1"/>
</dbReference>
<comment type="caution">
    <text evidence="6">The sequence shown here is derived from an EMBL/GenBank/DDBJ whole genome shotgun (WGS) entry which is preliminary data.</text>
</comment>
<sequence length="373" mass="41689">MLKLLSRNSKFLIPNTKTYNLSNTIRMSSTYTLLKDFTYPKTQKAITINKTGGPEVLEYSDIATPSLEELKPNEFIVQIKYTGVNLIETYFRKGIYPVPLPYTLGREASGQIIAKGADVTKFNLKDTALFFKPGSFSQYVKLDTISDKIVNVGTNVSDEKLQKYTAGFLQGLTVLTFVEEAYKVKKGDYILSYAAAGGVGLIFNQVLKLLGANVIAVASTEEKLKLAVENGAKYTVLFDDPDFVNKIKFFTPNGEGVEAVFDSIGKDTFEKSLEAVKRKGTIVSYGNATGPVDPLVINRLSPKNVKILRPQLFGYITTPEEFEYYSEKLLKLISDDLVKINIFKIFDMKDYREATELMEARKTTGKILLKVPQ</sequence>
<dbReference type="GO" id="GO:0070402">
    <property type="term" value="F:NADPH binding"/>
    <property type="evidence" value="ECO:0007669"/>
    <property type="project" value="TreeGrafter"/>
</dbReference>
<protein>
    <recommendedName>
        <fullName evidence="4">Probable quinone oxidoreductase</fullName>
    </recommendedName>
    <alternativeName>
        <fullName evidence="3">NADPH:quinone reductase</fullName>
    </alternativeName>
</protein>
<dbReference type="GO" id="GO:0035925">
    <property type="term" value="F:mRNA 3'-UTR AU-rich region binding"/>
    <property type="evidence" value="ECO:0007669"/>
    <property type="project" value="TreeGrafter"/>
</dbReference>
<dbReference type="InterPro" id="IPR020843">
    <property type="entry name" value="ER"/>
</dbReference>